<name>A0A919ITJ0_9ACTN</name>
<dbReference type="PANTHER" id="PTHR10961:SF7">
    <property type="entry name" value="FAD DEPENDENT OXIDOREDUCTASE DOMAIN-CONTAINING PROTEIN"/>
    <property type="match status" value="1"/>
</dbReference>
<keyword evidence="3" id="KW-0274">FAD</keyword>
<evidence type="ECO:0000256" key="4">
    <source>
        <dbReference type="ARBA" id="ARBA00023002"/>
    </source>
</evidence>
<dbReference type="PANTHER" id="PTHR10961">
    <property type="entry name" value="PEROXISOMAL SARCOSINE OXIDASE"/>
    <property type="match status" value="1"/>
</dbReference>
<dbReference type="GO" id="GO:0050660">
    <property type="term" value="F:flavin adenine dinucleotide binding"/>
    <property type="evidence" value="ECO:0007669"/>
    <property type="project" value="InterPro"/>
</dbReference>
<protein>
    <recommendedName>
        <fullName evidence="5">FAD dependent oxidoreductase domain-containing protein</fullName>
    </recommendedName>
</protein>
<dbReference type="Pfam" id="PF01266">
    <property type="entry name" value="DAO"/>
    <property type="match status" value="1"/>
</dbReference>
<keyword evidence="7" id="KW-1185">Reference proteome</keyword>
<proteinExistence type="predicted"/>
<gene>
    <name evidence="6" type="ORF">Acy02nite_89030</name>
</gene>
<feature type="domain" description="FAD dependent oxidoreductase" evidence="5">
    <location>
        <begin position="64"/>
        <end position="280"/>
    </location>
</feature>
<dbReference type="EMBL" id="BOMH01000093">
    <property type="protein sequence ID" value="GID71022.1"/>
    <property type="molecule type" value="Genomic_DNA"/>
</dbReference>
<keyword evidence="4" id="KW-0560">Oxidoreductase</keyword>
<evidence type="ECO:0000256" key="2">
    <source>
        <dbReference type="ARBA" id="ARBA00022630"/>
    </source>
</evidence>
<dbReference type="Gene3D" id="3.50.50.60">
    <property type="entry name" value="FAD/NAD(P)-binding domain"/>
    <property type="match status" value="1"/>
</dbReference>
<dbReference type="Gene3D" id="3.30.9.10">
    <property type="entry name" value="D-Amino Acid Oxidase, subunit A, domain 2"/>
    <property type="match status" value="1"/>
</dbReference>
<evidence type="ECO:0000313" key="6">
    <source>
        <dbReference type="EMBL" id="GID71022.1"/>
    </source>
</evidence>
<sequence>MTKVDIAVIGLGVYGSASAHALAATGRTILGIERAGEHELPGASAGPLRMVRGLPADALEQWHTLAPAAFRALPAVDGSGASSHDGGLLDAPAAVRALRARAVERGARLMFGETAQVTPGGRVLVGDHTVDAGQVLFCTGAWTATLPGWARIPGLRTERAVMQVASFPAFPSHAFHLFGSDDERFCALPVDDHGTVQFGHWSTPAGLDDAAIARRDLAALRRHFPALGAMRRHTSVRGAYTLPPGDRFVLRRSTAHTAALVACSGVGFKFAPQVAARVAAAYDGNPSDDQLFLEGWL</sequence>
<evidence type="ECO:0000313" key="7">
    <source>
        <dbReference type="Proteomes" id="UP000619479"/>
    </source>
</evidence>
<organism evidence="6 7">
    <name type="scientific">Actinoplanes cyaneus</name>
    <dbReference type="NCBI Taxonomy" id="52696"/>
    <lineage>
        <taxon>Bacteria</taxon>
        <taxon>Bacillati</taxon>
        <taxon>Actinomycetota</taxon>
        <taxon>Actinomycetes</taxon>
        <taxon>Micromonosporales</taxon>
        <taxon>Micromonosporaceae</taxon>
        <taxon>Actinoplanes</taxon>
    </lineage>
</organism>
<comment type="caution">
    <text evidence="6">The sequence shown here is derived from an EMBL/GenBank/DDBJ whole genome shotgun (WGS) entry which is preliminary data.</text>
</comment>
<comment type="cofactor">
    <cofactor evidence="1">
        <name>FAD</name>
        <dbReference type="ChEBI" id="CHEBI:57692"/>
    </cofactor>
</comment>
<dbReference type="InterPro" id="IPR045170">
    <property type="entry name" value="MTOX"/>
</dbReference>
<dbReference type="RefSeq" id="WP_203755621.1">
    <property type="nucleotide sequence ID" value="NZ_BAAAUC010000086.1"/>
</dbReference>
<accession>A0A919ITJ0</accession>
<dbReference type="AlphaFoldDB" id="A0A919ITJ0"/>
<evidence type="ECO:0000256" key="1">
    <source>
        <dbReference type="ARBA" id="ARBA00001974"/>
    </source>
</evidence>
<reference evidence="6" key="1">
    <citation type="submission" date="2021-01" db="EMBL/GenBank/DDBJ databases">
        <title>Whole genome shotgun sequence of Actinoplanes cyaneus NBRC 14990.</title>
        <authorList>
            <person name="Komaki H."/>
            <person name="Tamura T."/>
        </authorList>
    </citation>
    <scope>NUCLEOTIDE SEQUENCE</scope>
    <source>
        <strain evidence="6">NBRC 14990</strain>
    </source>
</reference>
<dbReference type="GO" id="GO:0008115">
    <property type="term" value="F:sarcosine oxidase activity"/>
    <property type="evidence" value="ECO:0007669"/>
    <property type="project" value="TreeGrafter"/>
</dbReference>
<keyword evidence="2" id="KW-0285">Flavoprotein</keyword>
<dbReference type="InterPro" id="IPR036188">
    <property type="entry name" value="FAD/NAD-bd_sf"/>
</dbReference>
<dbReference type="InterPro" id="IPR006076">
    <property type="entry name" value="FAD-dep_OxRdtase"/>
</dbReference>
<evidence type="ECO:0000259" key="5">
    <source>
        <dbReference type="Pfam" id="PF01266"/>
    </source>
</evidence>
<evidence type="ECO:0000256" key="3">
    <source>
        <dbReference type="ARBA" id="ARBA00022827"/>
    </source>
</evidence>
<dbReference type="SUPFAM" id="SSF51905">
    <property type="entry name" value="FAD/NAD(P)-binding domain"/>
    <property type="match status" value="1"/>
</dbReference>
<dbReference type="Proteomes" id="UP000619479">
    <property type="component" value="Unassembled WGS sequence"/>
</dbReference>